<dbReference type="EMBL" id="BK014480">
    <property type="protein sequence ID" value="DAF42453.1"/>
    <property type="molecule type" value="Viral_cRNA"/>
</dbReference>
<keyword evidence="2" id="KW-0812">Transmembrane</keyword>
<gene>
    <name evidence="3" type="primary">G</name>
</gene>
<dbReference type="GeneID" id="80537166"/>
<organism evidence="3 4">
    <name type="scientific">Bacopa monnieri virus 2</name>
    <dbReference type="NCBI Taxonomy" id="2813288"/>
    <lineage>
        <taxon>Viruses</taxon>
        <taxon>Riboviria</taxon>
        <taxon>Orthornavirae</taxon>
        <taxon>Negarnaviricota</taxon>
        <taxon>Haploviricotina</taxon>
        <taxon>Monjiviricetes</taxon>
        <taxon>Mononegavirales</taxon>
        <taxon>Rhabdoviridae</taxon>
        <taxon>Betarhabdovirinae</taxon>
        <taxon>Betanucleorhabdovirus</taxon>
        <taxon>Betanucleorhabdovirus bacopae</taxon>
    </lineage>
</organism>
<evidence type="ECO:0000256" key="2">
    <source>
        <dbReference type="SAM" id="Phobius"/>
    </source>
</evidence>
<reference evidence="3" key="1">
    <citation type="journal article" date="2021" name="Arch. Virol.">
        <title>Mining of the water hyssop (Bacopa monnieri) transcriptome reveals genome sequences of two putative novel rhabdoviruses and a solendovirus.</title>
        <authorList>
            <person name="Sidharthan V.K."/>
            <person name="Baranwal V.K."/>
        </authorList>
    </citation>
    <scope>NUCLEOTIDE SEQUENCE</scope>
    <source>
        <strain evidence="3">India</strain>
    </source>
</reference>
<keyword evidence="2" id="KW-1133">Transmembrane helix</keyword>
<keyword evidence="2" id="KW-0472">Membrane</keyword>
<dbReference type="RefSeq" id="YP_010798893.1">
    <property type="nucleotide sequence ID" value="NC_076532.1"/>
</dbReference>
<proteinExistence type="predicted"/>
<dbReference type="KEGG" id="vg:80537166"/>
<evidence type="ECO:0000313" key="4">
    <source>
        <dbReference type="Proteomes" id="UP000831585"/>
    </source>
</evidence>
<keyword evidence="4" id="KW-1185">Reference proteome</keyword>
<feature type="region of interest" description="Disordered" evidence="1">
    <location>
        <begin position="578"/>
        <end position="616"/>
    </location>
</feature>
<accession>A0AAD2KQG4</accession>
<protein>
    <submittedName>
        <fullName evidence="3">Glycoprotein</fullName>
    </submittedName>
</protein>
<sequence>MTKVIIILLAGWLAATFAANPFEEFQTAAKNNNPVHEAAKRVGEGMDSLQPYYVCDKEDSGNQLTVSAWHYSCKQSCLDDNTRTAINITRVRWHYIGEDIPVYKVVTNEVCYTAHENMWGYCTQTQTIKPTATTPDDRSKLKDIIFNTRDPIRGTKTITNSHHGDCEYFSDNTKCGRDYTITYRPGKTSKKSDSDPLMLNVYGDGIRIDPTRGEIYQNDVAWFWDANEIKTTTECGWWIYDDETCRITTTSDMMHCPSIGYQYNIHNLTSSQTCKGEIYDIDGPAPFLYKSKGQEPKRQDVIERATEGKGDPDVNMIRGINAAFERLEETYCSSTCDLFARGARADDNQVLDTPIGNWRLVNSSTDHPSLLPCTPTATWRVKSPTFLCHGKNHILVEDSRTKHTCSWDTTKDYITVDDTCIQDSQDATDMDNTIRHKMLKGEDISISFWTGDTYTLGPPYTTPTWTRNNLTRAQNPSWFSKVELNKNMLHNPQDMSNILTVLAQDTKQEIMYNQTTSRSVRKYLLDEILLGAGTVGATIVSFIGAMIGTLPKLALGICLVVVIMWLGKLAITSRIQRRRHMQDPTGKNVRFESDMADSMLETTPKAPSAPKRRPQSRSVRIGNLFEEYGI</sequence>
<evidence type="ECO:0000256" key="1">
    <source>
        <dbReference type="SAM" id="MobiDB-lite"/>
    </source>
</evidence>
<dbReference type="Proteomes" id="UP000831585">
    <property type="component" value="Segment"/>
</dbReference>
<feature type="transmembrane region" description="Helical" evidence="2">
    <location>
        <begin position="553"/>
        <end position="571"/>
    </location>
</feature>
<name>A0AAD2KQG4_9RHAB</name>
<evidence type="ECO:0000313" key="3">
    <source>
        <dbReference type="EMBL" id="DAF42453.1"/>
    </source>
</evidence>